<organism evidence="3 4">
    <name type="scientific">Candidatus Taylorbacteria bacterium CG11_big_fil_rev_8_21_14_0_20_46_11</name>
    <dbReference type="NCBI Taxonomy" id="1975025"/>
    <lineage>
        <taxon>Bacteria</taxon>
        <taxon>Candidatus Tayloriibacteriota</taxon>
    </lineage>
</organism>
<dbReference type="PANTHER" id="PTHR44068:SF11">
    <property type="entry name" value="GERANYL DIPHOSPHATE 2-C-METHYLTRANSFERASE"/>
    <property type="match status" value="1"/>
</dbReference>
<dbReference type="Proteomes" id="UP000229342">
    <property type="component" value="Unassembled WGS sequence"/>
</dbReference>
<name>A0A2H0KCL3_9BACT</name>
<dbReference type="InterPro" id="IPR029063">
    <property type="entry name" value="SAM-dependent_MTases_sf"/>
</dbReference>
<evidence type="ECO:0000313" key="3">
    <source>
        <dbReference type="EMBL" id="PIQ69010.1"/>
    </source>
</evidence>
<dbReference type="InterPro" id="IPR050447">
    <property type="entry name" value="Erg6_SMT_methyltransf"/>
</dbReference>
<dbReference type="Pfam" id="PF08241">
    <property type="entry name" value="Methyltransf_11"/>
    <property type="match status" value="1"/>
</dbReference>
<protein>
    <recommendedName>
        <fullName evidence="2">Methyltransferase type 11 domain-containing protein</fullName>
    </recommendedName>
</protein>
<dbReference type="Gene3D" id="3.40.50.150">
    <property type="entry name" value="Vaccinia Virus protein VP39"/>
    <property type="match status" value="1"/>
</dbReference>
<dbReference type="InterPro" id="IPR013216">
    <property type="entry name" value="Methyltransf_11"/>
</dbReference>
<accession>A0A2H0KCL3</accession>
<evidence type="ECO:0000313" key="4">
    <source>
        <dbReference type="Proteomes" id="UP000229342"/>
    </source>
</evidence>
<dbReference type="SUPFAM" id="SSF53335">
    <property type="entry name" value="S-adenosyl-L-methionine-dependent methyltransferases"/>
    <property type="match status" value="1"/>
</dbReference>
<sequence length="298" mass="34276">MKDSLVSNKNDEVEGWWEKNPFTWGISDKSTDLVGKIDFEKMDLHYFDEVDRKFRKHTRGGSQDDGAPLFSKLLKYEWFKGKKVLDIAVGSGFSMVAFIKGGGQVTGIDITDFAVQEARRNLAVRGLTGEVIKMDAQKMSFPDESFDFVSAWGCLMHMPDTEKAVSEIYRVVRPQGKVFAYMYNRSSWPFWFNLIFLRGILMGKLITYRFDIDRLTSRYSDGFSVGGNMLAKFYSPRQAATIFKKAGFSKVRSFPLDLPYEPSGWPVRRFPVFKYLPKSLRGYMSKRWGYGLMVIGEK</sequence>
<dbReference type="CDD" id="cd02440">
    <property type="entry name" value="AdoMet_MTases"/>
    <property type="match status" value="1"/>
</dbReference>
<dbReference type="AlphaFoldDB" id="A0A2H0KCL3"/>
<keyword evidence="1" id="KW-0808">Transferase</keyword>
<dbReference type="EMBL" id="PCVG01000014">
    <property type="protein sequence ID" value="PIQ69010.1"/>
    <property type="molecule type" value="Genomic_DNA"/>
</dbReference>
<gene>
    <name evidence="3" type="ORF">COV91_00790</name>
</gene>
<comment type="caution">
    <text evidence="3">The sequence shown here is derived from an EMBL/GenBank/DDBJ whole genome shotgun (WGS) entry which is preliminary data.</text>
</comment>
<reference evidence="3 4" key="1">
    <citation type="submission" date="2017-09" db="EMBL/GenBank/DDBJ databases">
        <title>Depth-based differentiation of microbial function through sediment-hosted aquifers and enrichment of novel symbionts in the deep terrestrial subsurface.</title>
        <authorList>
            <person name="Probst A.J."/>
            <person name="Ladd B."/>
            <person name="Jarett J.K."/>
            <person name="Geller-Mcgrath D.E."/>
            <person name="Sieber C.M."/>
            <person name="Emerson J.B."/>
            <person name="Anantharaman K."/>
            <person name="Thomas B.C."/>
            <person name="Malmstrom R."/>
            <person name="Stieglmeier M."/>
            <person name="Klingl A."/>
            <person name="Woyke T."/>
            <person name="Ryan C.M."/>
            <person name="Banfield J.F."/>
        </authorList>
    </citation>
    <scope>NUCLEOTIDE SEQUENCE [LARGE SCALE GENOMIC DNA]</scope>
    <source>
        <strain evidence="3">CG11_big_fil_rev_8_21_14_0_20_46_11</strain>
    </source>
</reference>
<evidence type="ECO:0000259" key="2">
    <source>
        <dbReference type="Pfam" id="PF08241"/>
    </source>
</evidence>
<proteinExistence type="predicted"/>
<dbReference type="GO" id="GO:0008757">
    <property type="term" value="F:S-adenosylmethionine-dependent methyltransferase activity"/>
    <property type="evidence" value="ECO:0007669"/>
    <property type="project" value="InterPro"/>
</dbReference>
<feature type="domain" description="Methyltransferase type 11" evidence="2">
    <location>
        <begin position="85"/>
        <end position="179"/>
    </location>
</feature>
<evidence type="ECO:0000256" key="1">
    <source>
        <dbReference type="ARBA" id="ARBA00022679"/>
    </source>
</evidence>
<dbReference type="PANTHER" id="PTHR44068">
    <property type="entry name" value="ZGC:194242"/>
    <property type="match status" value="1"/>
</dbReference>